<organism evidence="1 2">
    <name type="scientific">Fusarium decemcellulare</name>
    <dbReference type="NCBI Taxonomy" id="57161"/>
    <lineage>
        <taxon>Eukaryota</taxon>
        <taxon>Fungi</taxon>
        <taxon>Dikarya</taxon>
        <taxon>Ascomycota</taxon>
        <taxon>Pezizomycotina</taxon>
        <taxon>Sordariomycetes</taxon>
        <taxon>Hypocreomycetidae</taxon>
        <taxon>Hypocreales</taxon>
        <taxon>Nectriaceae</taxon>
        <taxon>Fusarium</taxon>
        <taxon>Fusarium decemcellulare species complex</taxon>
    </lineage>
</organism>
<dbReference type="EMBL" id="JANRMS010000062">
    <property type="protein sequence ID" value="KAJ3547948.1"/>
    <property type="molecule type" value="Genomic_DNA"/>
</dbReference>
<protein>
    <submittedName>
        <fullName evidence="1">Uncharacterized protein</fullName>
    </submittedName>
</protein>
<sequence>MASQIEADPTLGEESDVASESDVDSTASITSSIFERRYFQGRAYANPKYGRHWAPNDEEQLEALDIIHHWLTLMLDNKLYLPPIGDNPQDILDIGTGTGIWAINMADQFPSAKVIATDITPTQPSWVPPNLEFQIDDAQLDWTFEPESFDFIHIRYLQGSIENWDKLYSQAYKALKPGGWFQHIEPDLQMLSQNPDVKVDDKHIFSRWAQVFTEVGEKMGRTFDFTDRKLEKLATAAGFSAIKFETHRIPVGRWPKDKKMKELGTFVGLSFSQALDGFVKLPLCEILGWSPEEMQLFAAEMRRVLMNPKTQTTGFVFSVYGQKPEKPVAATSPEGEDH</sequence>
<name>A0ACC1SWX0_9HYPO</name>
<evidence type="ECO:0000313" key="1">
    <source>
        <dbReference type="EMBL" id="KAJ3547948.1"/>
    </source>
</evidence>
<accession>A0ACC1SWX0</accession>
<comment type="caution">
    <text evidence="1">The sequence shown here is derived from an EMBL/GenBank/DDBJ whole genome shotgun (WGS) entry which is preliminary data.</text>
</comment>
<reference evidence="1" key="1">
    <citation type="submission" date="2022-08" db="EMBL/GenBank/DDBJ databases">
        <title>Genome Sequence of Fusarium decemcellulare.</title>
        <authorList>
            <person name="Buettner E."/>
        </authorList>
    </citation>
    <scope>NUCLEOTIDE SEQUENCE</scope>
    <source>
        <strain evidence="1">Babe19</strain>
    </source>
</reference>
<keyword evidence="2" id="KW-1185">Reference proteome</keyword>
<gene>
    <name evidence="1" type="ORF">NM208_g1238</name>
</gene>
<proteinExistence type="predicted"/>
<dbReference type="Proteomes" id="UP001148629">
    <property type="component" value="Unassembled WGS sequence"/>
</dbReference>
<evidence type="ECO:0000313" key="2">
    <source>
        <dbReference type="Proteomes" id="UP001148629"/>
    </source>
</evidence>